<dbReference type="AlphaFoldDB" id="A9T8H8"/>
<dbReference type="Gramene" id="Pp3c2_11660V3.1">
    <property type="protein sequence ID" value="Pp3c2_11660V3.1"/>
    <property type="gene ID" value="Pp3c2_11660"/>
</dbReference>
<keyword evidence="5 6" id="KW-0472">Membrane</keyword>
<dbReference type="PANTHER" id="PTHR23051">
    <property type="entry name" value="SOLUTE CARRIER FAMILY 35, MEMBER F5"/>
    <property type="match status" value="1"/>
</dbReference>
<feature type="transmembrane region" description="Helical" evidence="6">
    <location>
        <begin position="176"/>
        <end position="195"/>
    </location>
</feature>
<dbReference type="PANTHER" id="PTHR23051:SF0">
    <property type="entry name" value="SOLUTE CARRIER FAMILY 35 MEMBER F5"/>
    <property type="match status" value="1"/>
</dbReference>
<protein>
    <recommendedName>
        <fullName evidence="7">EamA domain-containing protein</fullName>
    </recommendedName>
</protein>
<reference evidence="8 10" key="1">
    <citation type="journal article" date="2008" name="Science">
        <title>The Physcomitrella genome reveals evolutionary insights into the conquest of land by plants.</title>
        <authorList>
            <person name="Rensing S."/>
            <person name="Lang D."/>
            <person name="Zimmer A."/>
            <person name="Terry A."/>
            <person name="Salamov A."/>
            <person name="Shapiro H."/>
            <person name="Nishiyama T."/>
            <person name="Perroud P.-F."/>
            <person name="Lindquist E."/>
            <person name="Kamisugi Y."/>
            <person name="Tanahashi T."/>
            <person name="Sakakibara K."/>
            <person name="Fujita T."/>
            <person name="Oishi K."/>
            <person name="Shin-I T."/>
            <person name="Kuroki Y."/>
            <person name="Toyoda A."/>
            <person name="Suzuki Y."/>
            <person name="Hashimoto A."/>
            <person name="Yamaguchi K."/>
            <person name="Sugano A."/>
            <person name="Kohara Y."/>
            <person name="Fujiyama A."/>
            <person name="Anterola A."/>
            <person name="Aoki S."/>
            <person name="Ashton N."/>
            <person name="Barbazuk W.B."/>
            <person name="Barker E."/>
            <person name="Bennetzen J."/>
            <person name="Bezanilla M."/>
            <person name="Blankenship R."/>
            <person name="Cho S.H."/>
            <person name="Dutcher S."/>
            <person name="Estelle M."/>
            <person name="Fawcett J.A."/>
            <person name="Gundlach H."/>
            <person name="Hanada K."/>
            <person name="Heyl A."/>
            <person name="Hicks K.A."/>
            <person name="Hugh J."/>
            <person name="Lohr M."/>
            <person name="Mayer K."/>
            <person name="Melkozernov A."/>
            <person name="Murata T."/>
            <person name="Nelson D."/>
            <person name="Pils B."/>
            <person name="Prigge M."/>
            <person name="Reiss B."/>
            <person name="Renner T."/>
            <person name="Rombauts S."/>
            <person name="Rushton P."/>
            <person name="Sanderfoot A."/>
            <person name="Schween G."/>
            <person name="Shiu S.-H."/>
            <person name="Stueber K."/>
            <person name="Theodoulou F.L."/>
            <person name="Tu H."/>
            <person name="Van de Peer Y."/>
            <person name="Verrier P.J."/>
            <person name="Waters E."/>
            <person name="Wood A."/>
            <person name="Yang L."/>
            <person name="Cove D."/>
            <person name="Cuming A."/>
            <person name="Hasebe M."/>
            <person name="Lucas S."/>
            <person name="Mishler D.B."/>
            <person name="Reski R."/>
            <person name="Grigoriev I."/>
            <person name="Quatrano R.S."/>
            <person name="Boore J.L."/>
        </authorList>
    </citation>
    <scope>NUCLEOTIDE SEQUENCE [LARGE SCALE GENOMIC DNA]</scope>
    <source>
        <strain evidence="9 10">cv. Gransden 2004</strain>
    </source>
</reference>
<evidence type="ECO:0000256" key="3">
    <source>
        <dbReference type="ARBA" id="ARBA00022692"/>
    </source>
</evidence>
<evidence type="ECO:0000313" key="10">
    <source>
        <dbReference type="Proteomes" id="UP000006727"/>
    </source>
</evidence>
<keyword evidence="4 6" id="KW-1133">Transmembrane helix</keyword>
<dbReference type="SUPFAM" id="SSF103481">
    <property type="entry name" value="Multidrug resistance efflux transporter EmrE"/>
    <property type="match status" value="1"/>
</dbReference>
<dbReference type="HOGENOM" id="CLU_026578_2_2_1"/>
<dbReference type="PaxDb" id="3218-PP1S183_106V6.1"/>
<evidence type="ECO:0000256" key="6">
    <source>
        <dbReference type="SAM" id="Phobius"/>
    </source>
</evidence>
<feature type="transmembrane region" description="Helical" evidence="6">
    <location>
        <begin position="270"/>
        <end position="294"/>
    </location>
</feature>
<dbReference type="Pfam" id="PF00892">
    <property type="entry name" value="EamA"/>
    <property type="match status" value="1"/>
</dbReference>
<feature type="transmembrane region" description="Helical" evidence="6">
    <location>
        <begin position="232"/>
        <end position="249"/>
    </location>
</feature>
<reference evidence="9" key="3">
    <citation type="submission" date="2020-12" db="UniProtKB">
        <authorList>
            <consortium name="EnsemblPlants"/>
        </authorList>
    </citation>
    <scope>IDENTIFICATION</scope>
</reference>
<dbReference type="EnsemblPlants" id="Pp3c2_11660V3.1">
    <property type="protein sequence ID" value="Pp3c2_11660V3.1"/>
    <property type="gene ID" value="Pp3c2_11660"/>
</dbReference>
<evidence type="ECO:0000256" key="1">
    <source>
        <dbReference type="ARBA" id="ARBA00004141"/>
    </source>
</evidence>
<feature type="transmembrane region" description="Helical" evidence="6">
    <location>
        <begin position="202"/>
        <end position="220"/>
    </location>
</feature>
<dbReference type="InterPro" id="IPR000620">
    <property type="entry name" value="EamA_dom"/>
</dbReference>
<organism evidence="8">
    <name type="scientific">Physcomitrium patens</name>
    <name type="common">Spreading-leaved earth moss</name>
    <name type="synonym">Physcomitrella patens</name>
    <dbReference type="NCBI Taxonomy" id="3218"/>
    <lineage>
        <taxon>Eukaryota</taxon>
        <taxon>Viridiplantae</taxon>
        <taxon>Streptophyta</taxon>
        <taxon>Embryophyta</taxon>
        <taxon>Bryophyta</taxon>
        <taxon>Bryophytina</taxon>
        <taxon>Bryopsida</taxon>
        <taxon>Funariidae</taxon>
        <taxon>Funariales</taxon>
        <taxon>Funariaceae</taxon>
        <taxon>Physcomitrium</taxon>
    </lineage>
</organism>
<dbReference type="EnsemblPlants" id="Pp3c2_11660V3.2">
    <property type="protein sequence ID" value="Pp3c2_11660V3.2"/>
    <property type="gene ID" value="Pp3c2_11660"/>
</dbReference>
<dbReference type="RefSeq" id="XP_024362663.1">
    <property type="nucleotide sequence ID" value="XM_024506895.2"/>
</dbReference>
<proteinExistence type="inferred from homology"/>
<dbReference type="KEGG" id="ppp:112275991"/>
<dbReference type="InterPro" id="IPR037185">
    <property type="entry name" value="EmrE-like"/>
</dbReference>
<gene>
    <name evidence="9" type="primary">LOC112275991</name>
    <name evidence="8" type="ORF">PHYPA_002552</name>
</gene>
<dbReference type="EMBL" id="ABEU02000002">
    <property type="protein sequence ID" value="PNR59760.1"/>
    <property type="molecule type" value="Genomic_DNA"/>
</dbReference>
<dbReference type="OMA" id="IPSEMFC"/>
<keyword evidence="3 6" id="KW-0812">Transmembrane</keyword>
<dbReference type="OrthoDB" id="1436450at2759"/>
<feature type="transmembrane region" description="Helical" evidence="6">
    <location>
        <begin position="146"/>
        <end position="164"/>
    </location>
</feature>
<dbReference type="eggNOG" id="KOG2765">
    <property type="taxonomic scope" value="Eukaryota"/>
</dbReference>
<comment type="subcellular location">
    <subcellularLocation>
        <location evidence="1">Membrane</location>
        <topology evidence="1">Multi-pass membrane protein</topology>
    </subcellularLocation>
</comment>
<dbReference type="FunCoup" id="A9T8H8">
    <property type="interactions" value="617"/>
</dbReference>
<name>A9T8H8_PHYPA</name>
<dbReference type="GeneID" id="112275991"/>
<evidence type="ECO:0000313" key="8">
    <source>
        <dbReference type="EMBL" id="PNR59760.1"/>
    </source>
</evidence>
<feature type="transmembrane region" description="Helical" evidence="6">
    <location>
        <begin position="7"/>
        <end position="28"/>
    </location>
</feature>
<evidence type="ECO:0000313" key="9">
    <source>
        <dbReference type="EnsemblPlants" id="Pp3c2_11660V3.1"/>
    </source>
</evidence>
<sequence>MEKQWRWMLGMLYVVAVAVIWIVASFVVQSVVGAGVSPLHIAYICNSLFVVYLPIVEGGRVFRAWLERRSVGRDQREESGSKAGADKETVHLLEDPAVGAVVAIESEELGHVNPNHVANQQEAVEAEISLEASQEVTNREWSRREIAQVSLLICPLWFLAQFTFNLSLRYTSVTSNTILSSASSLFTFLLSLALLNEQFKWSKLVSVLLCMVGTVIVTLTDSTKVGGSFWKAGWGDVLCLFSAFVYALYSTLLRRRLPDEEAGEGKASTALFFGYLGLFNALLLGPVVLILHFIGVERFDGLTLSQLGLIIGKGLLDNVLSDYLWAKAVLLTTPTAATAGLTIQVPIAGVVDSVRGKTPSPLSVLGAAAVLVGFFGINSPATGCCDSPEEEDLDHVKQSTNVTTV</sequence>
<evidence type="ECO:0000259" key="7">
    <source>
        <dbReference type="Pfam" id="PF00892"/>
    </source>
</evidence>
<dbReference type="Gramene" id="Pp3c2_11660V3.2">
    <property type="protein sequence ID" value="Pp3c2_11660V3.2"/>
    <property type="gene ID" value="Pp3c2_11660"/>
</dbReference>
<keyword evidence="10" id="KW-1185">Reference proteome</keyword>
<reference evidence="8 10" key="2">
    <citation type="journal article" date="2018" name="Plant J.">
        <title>The Physcomitrella patens chromosome-scale assembly reveals moss genome structure and evolution.</title>
        <authorList>
            <person name="Lang D."/>
            <person name="Ullrich K.K."/>
            <person name="Murat F."/>
            <person name="Fuchs J."/>
            <person name="Jenkins J."/>
            <person name="Haas F.B."/>
            <person name="Piednoel M."/>
            <person name="Gundlach H."/>
            <person name="Van Bel M."/>
            <person name="Meyberg R."/>
            <person name="Vives C."/>
            <person name="Morata J."/>
            <person name="Symeonidi A."/>
            <person name="Hiss M."/>
            <person name="Muchero W."/>
            <person name="Kamisugi Y."/>
            <person name="Saleh O."/>
            <person name="Blanc G."/>
            <person name="Decker E.L."/>
            <person name="van Gessel N."/>
            <person name="Grimwood J."/>
            <person name="Hayes R.D."/>
            <person name="Graham S.W."/>
            <person name="Gunter L.E."/>
            <person name="McDaniel S.F."/>
            <person name="Hoernstein S.N.W."/>
            <person name="Larsson A."/>
            <person name="Li F.W."/>
            <person name="Perroud P.F."/>
            <person name="Phillips J."/>
            <person name="Ranjan P."/>
            <person name="Rokshar D.S."/>
            <person name="Rothfels C.J."/>
            <person name="Schneider L."/>
            <person name="Shu S."/>
            <person name="Stevenson D.W."/>
            <person name="Thummler F."/>
            <person name="Tillich M."/>
            <person name="Villarreal Aguilar J.C."/>
            <person name="Widiez T."/>
            <person name="Wong G.K."/>
            <person name="Wymore A."/>
            <person name="Zhang Y."/>
            <person name="Zimmer A.D."/>
            <person name="Quatrano R.S."/>
            <person name="Mayer K.F.X."/>
            <person name="Goodstein D."/>
            <person name="Casacuberta J.M."/>
            <person name="Vandepoele K."/>
            <person name="Reski R."/>
            <person name="Cuming A.C."/>
            <person name="Tuskan G.A."/>
            <person name="Maumus F."/>
            <person name="Salse J."/>
            <person name="Schmutz J."/>
            <person name="Rensing S.A."/>
        </authorList>
    </citation>
    <scope>NUCLEOTIDE SEQUENCE [LARGE SCALE GENOMIC DNA]</scope>
    <source>
        <strain evidence="9 10">cv. Gransden 2004</strain>
    </source>
</reference>
<evidence type="ECO:0000256" key="2">
    <source>
        <dbReference type="ARBA" id="ARBA00007635"/>
    </source>
</evidence>
<evidence type="ECO:0000256" key="5">
    <source>
        <dbReference type="ARBA" id="ARBA00023136"/>
    </source>
</evidence>
<accession>A9T8H8</accession>
<dbReference type="Proteomes" id="UP000006727">
    <property type="component" value="Chromosome 2"/>
</dbReference>
<comment type="similarity">
    <text evidence="2">Belongs to the drug/metabolite transporter (DMT) superfamily. Plant drug/metabolite exporter (P-DME) (TC 2.A.7.4) family.</text>
</comment>
<feature type="domain" description="EamA" evidence="7">
    <location>
        <begin position="146"/>
        <end position="218"/>
    </location>
</feature>
<dbReference type="GO" id="GO:0016020">
    <property type="term" value="C:membrane"/>
    <property type="evidence" value="ECO:0007669"/>
    <property type="project" value="UniProtKB-SubCell"/>
</dbReference>
<evidence type="ECO:0000256" key="4">
    <source>
        <dbReference type="ARBA" id="ARBA00022989"/>
    </source>
</evidence>
<feature type="transmembrane region" description="Helical" evidence="6">
    <location>
        <begin position="40"/>
        <end position="59"/>
    </location>
</feature>